<dbReference type="PANTHER" id="PTHR16128:SF5">
    <property type="entry name" value="FAD_NAD(P)-BINDING OXIDOREDUCTASE FAMILY PROTEIN"/>
    <property type="match status" value="1"/>
</dbReference>
<comment type="caution">
    <text evidence="2">The sequence shown here is derived from an EMBL/GenBank/DDBJ whole genome shotgun (WGS) entry which is preliminary data.</text>
</comment>
<accession>A0A2N0VJM9</accession>
<dbReference type="Proteomes" id="UP000233398">
    <property type="component" value="Unassembled WGS sequence"/>
</dbReference>
<dbReference type="AlphaFoldDB" id="A0A2N0VJM9"/>
<keyword evidence="3" id="KW-1185">Reference proteome</keyword>
<dbReference type="InterPro" id="IPR036188">
    <property type="entry name" value="FAD/NAD-bd_sf"/>
</dbReference>
<dbReference type="SUPFAM" id="SSF51905">
    <property type="entry name" value="FAD/NAD(P)-binding domain"/>
    <property type="match status" value="1"/>
</dbReference>
<dbReference type="Gene3D" id="3.90.660.10">
    <property type="match status" value="1"/>
</dbReference>
<dbReference type="InterPro" id="IPR002937">
    <property type="entry name" value="Amino_oxidase"/>
</dbReference>
<evidence type="ECO:0000313" key="2">
    <source>
        <dbReference type="EMBL" id="PKD44391.1"/>
    </source>
</evidence>
<dbReference type="EMBL" id="PISP01000001">
    <property type="protein sequence ID" value="PKD44391.1"/>
    <property type="molecule type" value="Genomic_DNA"/>
</dbReference>
<protein>
    <recommendedName>
        <fullName evidence="1">Amine oxidase domain-containing protein</fullName>
    </recommendedName>
</protein>
<organism evidence="2 3">
    <name type="scientific">Rhodohalobacter barkolensis</name>
    <dbReference type="NCBI Taxonomy" id="2053187"/>
    <lineage>
        <taxon>Bacteria</taxon>
        <taxon>Pseudomonadati</taxon>
        <taxon>Balneolota</taxon>
        <taxon>Balneolia</taxon>
        <taxon>Balneolales</taxon>
        <taxon>Balneolaceae</taxon>
        <taxon>Rhodohalobacter</taxon>
    </lineage>
</organism>
<dbReference type="GO" id="GO:0016491">
    <property type="term" value="F:oxidoreductase activity"/>
    <property type="evidence" value="ECO:0007669"/>
    <property type="project" value="InterPro"/>
</dbReference>
<dbReference type="Gene3D" id="3.50.50.60">
    <property type="entry name" value="FAD/NAD(P)-binding domain"/>
    <property type="match status" value="1"/>
</dbReference>
<dbReference type="Pfam" id="PF01593">
    <property type="entry name" value="Amino_oxidase"/>
    <property type="match status" value="1"/>
</dbReference>
<dbReference type="PANTHER" id="PTHR16128">
    <property type="entry name" value="FAD/NAD(P)-BINDING OXIDOREDUCTASE FAMILY PROTEIN"/>
    <property type="match status" value="1"/>
</dbReference>
<gene>
    <name evidence="2" type="ORF">CWD77_02670</name>
</gene>
<reference evidence="2 3" key="1">
    <citation type="submission" date="2017-11" db="EMBL/GenBank/DDBJ databases">
        <title>Rhodohalobacter 15182 sp. nov., isolated from a salt lake.</title>
        <authorList>
            <person name="Han S."/>
        </authorList>
    </citation>
    <scope>NUCLEOTIDE SEQUENCE [LARGE SCALE GENOMIC DNA]</scope>
    <source>
        <strain evidence="2 3">15182</strain>
    </source>
</reference>
<name>A0A2N0VJM9_9BACT</name>
<dbReference type="OrthoDB" id="56323at2"/>
<dbReference type="Pfam" id="PF13450">
    <property type="entry name" value="NAD_binding_8"/>
    <property type="match status" value="1"/>
</dbReference>
<dbReference type="RefSeq" id="WP_101071683.1">
    <property type="nucleotide sequence ID" value="NZ_PISP01000001.1"/>
</dbReference>
<feature type="domain" description="Amine oxidase" evidence="1">
    <location>
        <begin position="104"/>
        <end position="336"/>
    </location>
</feature>
<proteinExistence type="predicted"/>
<evidence type="ECO:0000259" key="1">
    <source>
        <dbReference type="Pfam" id="PF01593"/>
    </source>
</evidence>
<evidence type="ECO:0000313" key="3">
    <source>
        <dbReference type="Proteomes" id="UP000233398"/>
    </source>
</evidence>
<sequence length="347" mass="39149">MVIGIIGAGIAGLTAGRLLAQAGHEVTILEKSRGFGGRMATRYTGKDLQLKLDHGVSYFTADSPEFQQFTAELLDKKIIQLWGEDFLFYDGEKIVERNPNKRDSAIFTAVDGMNSIGKYLSRWVDVKSDTKVGGLTHIGENRRKKRSWMINLLSRETFEADAVIIATPAPQAYGILNTTTDEVSTLKMIREIDEVSYDPSYSLMLGYGDTVHPKWQAIQCKNSSIRFISNEGSKRDVGENCTLIVQSSPAFARNHRHSDEEQVKKALLSELAEIVGGWTTTPEWSQLHFWKFSQPMKSLKRPYFEMEIEETPLALVGDYFEGNDVDAAYRSGYKLAKHWIEKYKGLE</sequence>